<dbReference type="AlphaFoldDB" id="A0A939C1B1"/>
<accession>A0A939C1B1</accession>
<dbReference type="Proteomes" id="UP000663792">
    <property type="component" value="Unassembled WGS sequence"/>
</dbReference>
<dbReference type="PANTHER" id="PTHR11941:SF54">
    <property type="entry name" value="ENOYL-COA HYDRATASE, MITOCHONDRIAL"/>
    <property type="match status" value="1"/>
</dbReference>
<comment type="caution">
    <text evidence="3">The sequence shown here is derived from an EMBL/GenBank/DDBJ whole genome shotgun (WGS) entry which is preliminary data.</text>
</comment>
<dbReference type="Gene3D" id="3.90.226.10">
    <property type="entry name" value="2-enoyl-CoA Hydratase, Chain A, domain 1"/>
    <property type="match status" value="1"/>
</dbReference>
<dbReference type="PANTHER" id="PTHR11941">
    <property type="entry name" value="ENOYL-COA HYDRATASE-RELATED"/>
    <property type="match status" value="1"/>
</dbReference>
<dbReference type="PROSITE" id="PS00166">
    <property type="entry name" value="ENOYL_COA_HYDRATASE"/>
    <property type="match status" value="1"/>
</dbReference>
<organism evidence="3 4">
    <name type="scientific">Nakamurella leprariae</name>
    <dbReference type="NCBI Taxonomy" id="2803911"/>
    <lineage>
        <taxon>Bacteria</taxon>
        <taxon>Bacillati</taxon>
        <taxon>Actinomycetota</taxon>
        <taxon>Actinomycetes</taxon>
        <taxon>Nakamurellales</taxon>
        <taxon>Nakamurellaceae</taxon>
        <taxon>Nakamurella</taxon>
    </lineage>
</organism>
<dbReference type="InterPro" id="IPR029045">
    <property type="entry name" value="ClpP/crotonase-like_dom_sf"/>
</dbReference>
<keyword evidence="4" id="KW-1185">Reference proteome</keyword>
<comment type="similarity">
    <text evidence="1 2">Belongs to the enoyl-CoA hydratase/isomerase family.</text>
</comment>
<evidence type="ECO:0000313" key="3">
    <source>
        <dbReference type="EMBL" id="MBM9466959.1"/>
    </source>
</evidence>
<dbReference type="Pfam" id="PF00378">
    <property type="entry name" value="ECH_1"/>
    <property type="match status" value="1"/>
</dbReference>
<dbReference type="EMBL" id="JAERWK010000008">
    <property type="protein sequence ID" value="MBM9466959.1"/>
    <property type="molecule type" value="Genomic_DNA"/>
</dbReference>
<dbReference type="RefSeq" id="WP_205259893.1">
    <property type="nucleotide sequence ID" value="NZ_JAERWK010000008.1"/>
</dbReference>
<gene>
    <name evidence="3" type="ORF">JL106_06640</name>
</gene>
<dbReference type="GO" id="GO:0003824">
    <property type="term" value="F:catalytic activity"/>
    <property type="evidence" value="ECO:0007669"/>
    <property type="project" value="InterPro"/>
</dbReference>
<reference evidence="3" key="1">
    <citation type="submission" date="2021-01" db="EMBL/GenBank/DDBJ databases">
        <title>YIM 132084 draft genome.</title>
        <authorList>
            <person name="An D."/>
        </authorList>
    </citation>
    <scope>NUCLEOTIDE SEQUENCE</scope>
    <source>
        <strain evidence="3">YIM 132084</strain>
    </source>
</reference>
<proteinExistence type="inferred from homology"/>
<dbReference type="GO" id="GO:0006635">
    <property type="term" value="P:fatty acid beta-oxidation"/>
    <property type="evidence" value="ECO:0007669"/>
    <property type="project" value="TreeGrafter"/>
</dbReference>
<evidence type="ECO:0000256" key="1">
    <source>
        <dbReference type="ARBA" id="ARBA00005254"/>
    </source>
</evidence>
<dbReference type="InterPro" id="IPR018376">
    <property type="entry name" value="Enoyl-CoA_hyd/isom_CS"/>
</dbReference>
<dbReference type="CDD" id="cd06558">
    <property type="entry name" value="crotonase-like"/>
    <property type="match status" value="1"/>
</dbReference>
<protein>
    <submittedName>
        <fullName evidence="3">Enoyl-CoA hydratase/isomerase family protein</fullName>
    </submittedName>
</protein>
<sequence length="277" mass="30068">MDLFRTELRDDGVFVAAYENPPMNYFTGQATAELGELIARWRYPDVRAVVITGAPEGQYITHFSVEELVSRTDDLDAMRANHPEGFARWSGLLQAITYLDKPVVAAITGDAGGGGLELSLNCDIRIMQRGDFRVGFPEAALGILTGTGSQMLTKIIGHGRALDFLLRSRYVSPEGALELGIVNELADDAKARGIEVASGLARQSPAALAAAKRSVVRGGNLPIAEGLRIEAEEWLKAGLQPQAIELMQSYVDTPYDQRRAWVEEHGVWPEPGMATGS</sequence>
<dbReference type="InterPro" id="IPR001753">
    <property type="entry name" value="Enoyl-CoA_hydra/iso"/>
</dbReference>
<dbReference type="SUPFAM" id="SSF52096">
    <property type="entry name" value="ClpP/crotonase"/>
    <property type="match status" value="1"/>
</dbReference>
<evidence type="ECO:0000256" key="2">
    <source>
        <dbReference type="RuleBase" id="RU003707"/>
    </source>
</evidence>
<evidence type="ECO:0000313" key="4">
    <source>
        <dbReference type="Proteomes" id="UP000663792"/>
    </source>
</evidence>
<name>A0A939C1B1_9ACTN</name>